<dbReference type="SMART" id="SM00385">
    <property type="entry name" value="CYCLIN"/>
    <property type="match status" value="1"/>
</dbReference>
<dbReference type="FunFam" id="1.10.472.10:FF:000093">
    <property type="entry name" value="Predicted protein"/>
    <property type="match status" value="1"/>
</dbReference>
<dbReference type="InterPro" id="IPR013763">
    <property type="entry name" value="Cyclin-like_dom"/>
</dbReference>
<dbReference type="InterPro" id="IPR006671">
    <property type="entry name" value="Cyclin_N"/>
</dbReference>
<feature type="domain" description="Cyclin-like" evidence="2">
    <location>
        <begin position="80"/>
        <end position="171"/>
    </location>
</feature>
<organism evidence="3 4">
    <name type="scientific">Cyclotella atomus</name>
    <dbReference type="NCBI Taxonomy" id="382360"/>
    <lineage>
        <taxon>Eukaryota</taxon>
        <taxon>Sar</taxon>
        <taxon>Stramenopiles</taxon>
        <taxon>Ochrophyta</taxon>
        <taxon>Bacillariophyta</taxon>
        <taxon>Coscinodiscophyceae</taxon>
        <taxon>Thalassiosirophycidae</taxon>
        <taxon>Stephanodiscales</taxon>
        <taxon>Stephanodiscaceae</taxon>
        <taxon>Cyclotella</taxon>
    </lineage>
</organism>
<dbReference type="InterPro" id="IPR039361">
    <property type="entry name" value="Cyclin"/>
</dbReference>
<comment type="caution">
    <text evidence="3">The sequence shown here is derived from an EMBL/GenBank/DDBJ whole genome shotgun (WGS) entry which is preliminary data.</text>
</comment>
<reference evidence="3 4" key="1">
    <citation type="submission" date="2024-10" db="EMBL/GenBank/DDBJ databases">
        <title>Updated reference genomes for cyclostephanoid diatoms.</title>
        <authorList>
            <person name="Roberts W.R."/>
            <person name="Alverson A.J."/>
        </authorList>
    </citation>
    <scope>NUCLEOTIDE SEQUENCE [LARGE SCALE GENOMIC DNA]</scope>
    <source>
        <strain evidence="3 4">AJA010-31</strain>
    </source>
</reference>
<evidence type="ECO:0000313" key="3">
    <source>
        <dbReference type="EMBL" id="KAL3799080.1"/>
    </source>
</evidence>
<evidence type="ECO:0000256" key="1">
    <source>
        <dbReference type="RuleBase" id="RU000383"/>
    </source>
</evidence>
<proteinExistence type="inferred from homology"/>
<dbReference type="PANTHER" id="PTHR10177">
    <property type="entry name" value="CYCLINS"/>
    <property type="match status" value="1"/>
</dbReference>
<accession>A0ABD3QMY1</accession>
<keyword evidence="4" id="KW-1185">Reference proteome</keyword>
<evidence type="ECO:0000259" key="2">
    <source>
        <dbReference type="SMART" id="SM00385"/>
    </source>
</evidence>
<dbReference type="AlphaFoldDB" id="A0ABD3QMY1"/>
<gene>
    <name evidence="3" type="ORF">ACHAWO_007420</name>
</gene>
<dbReference type="InterPro" id="IPR036915">
    <property type="entry name" value="Cyclin-like_sf"/>
</dbReference>
<name>A0ABD3QMY1_9STRA</name>
<dbReference type="SUPFAM" id="SSF47954">
    <property type="entry name" value="Cyclin-like"/>
    <property type="match status" value="1"/>
</dbReference>
<sequence>MQEDHTSQPPHKRSESIRCRGASLVLLHSSNTSFIMTEHPEYEMEELVALLRKEDNHHYWSSSEAETGGLAQAWRHKICDWFYELVDHYNFDREVVGIALHYFDRYIAKRSDGFLVREKYQLAAMSALFLAIKIHGVSEDGSSAKIKALSRLCYGHFEGEQVLAAEKDILVALEWFIHPPSMHQVAMAFSQVHPLRYVSPSNNSYVYEAARFQCELAVFLPDLLQKYKPSEIVFAAMLNATEKVDPIVLTSQMKNQFMSLLHLPELGLDESKVAEVKAYMKRSFPVPDLSMNLSPDLVEEPQERLSSVSPTNVSEF</sequence>
<comment type="similarity">
    <text evidence="1">Belongs to the cyclin family.</text>
</comment>
<dbReference type="Gene3D" id="1.10.472.10">
    <property type="entry name" value="Cyclin-like"/>
    <property type="match status" value="1"/>
</dbReference>
<dbReference type="Pfam" id="PF00134">
    <property type="entry name" value="Cyclin_N"/>
    <property type="match status" value="1"/>
</dbReference>
<dbReference type="EMBL" id="JALLPJ020000196">
    <property type="protein sequence ID" value="KAL3799080.1"/>
    <property type="molecule type" value="Genomic_DNA"/>
</dbReference>
<dbReference type="Proteomes" id="UP001530400">
    <property type="component" value="Unassembled WGS sequence"/>
</dbReference>
<evidence type="ECO:0000313" key="4">
    <source>
        <dbReference type="Proteomes" id="UP001530400"/>
    </source>
</evidence>
<keyword evidence="1" id="KW-0195">Cyclin</keyword>
<protein>
    <recommendedName>
        <fullName evidence="2">Cyclin-like domain-containing protein</fullName>
    </recommendedName>
</protein>